<proteinExistence type="predicted"/>
<name>A0A1M5CN52_9BACE</name>
<keyword evidence="1" id="KW-0732">Signal</keyword>
<dbReference type="Proteomes" id="UP000184436">
    <property type="component" value="Unassembled WGS sequence"/>
</dbReference>
<dbReference type="GO" id="GO:0006974">
    <property type="term" value="P:DNA damage response"/>
    <property type="evidence" value="ECO:0007669"/>
    <property type="project" value="TreeGrafter"/>
</dbReference>
<dbReference type="InterPro" id="IPR052022">
    <property type="entry name" value="26kDa_periplasmic_antigen"/>
</dbReference>
<evidence type="ECO:0000256" key="1">
    <source>
        <dbReference type="SAM" id="SignalP"/>
    </source>
</evidence>
<dbReference type="PANTHER" id="PTHR34387">
    <property type="entry name" value="SLR1258 PROTEIN"/>
    <property type="match status" value="1"/>
</dbReference>
<dbReference type="Gene3D" id="3.30.70.2970">
    <property type="entry name" value="Protein of unknown function (DUF541), domain 2"/>
    <property type="match status" value="1"/>
</dbReference>
<feature type="chain" id="PRO_5030031338" description="SIMPL domain-containing protein" evidence="1">
    <location>
        <begin position="21"/>
        <end position="236"/>
    </location>
</feature>
<dbReference type="Gene3D" id="3.30.110.170">
    <property type="entry name" value="Protein of unknown function (DUF541), domain 1"/>
    <property type="match status" value="1"/>
</dbReference>
<feature type="signal peptide" evidence="1">
    <location>
        <begin position="1"/>
        <end position="20"/>
    </location>
</feature>
<evidence type="ECO:0000313" key="2">
    <source>
        <dbReference type="EMBL" id="SHF56151.1"/>
    </source>
</evidence>
<dbReference type="PANTHER" id="PTHR34387:SF1">
    <property type="entry name" value="PERIPLASMIC IMMUNOGENIC PROTEIN"/>
    <property type="match status" value="1"/>
</dbReference>
<dbReference type="AlphaFoldDB" id="A0A1M5CN52"/>
<organism evidence="2 3">
    <name type="scientific">Bacteroides faecichinchillae</name>
    <dbReference type="NCBI Taxonomy" id="871325"/>
    <lineage>
        <taxon>Bacteria</taxon>
        <taxon>Pseudomonadati</taxon>
        <taxon>Bacteroidota</taxon>
        <taxon>Bacteroidia</taxon>
        <taxon>Bacteroidales</taxon>
        <taxon>Bacteroidaceae</taxon>
        <taxon>Bacteroides</taxon>
    </lineage>
</organism>
<keyword evidence="3" id="KW-1185">Reference proteome</keyword>
<dbReference type="STRING" id="871325.SAMN05444349_12514"/>
<dbReference type="RefSeq" id="WP_073350071.1">
    <property type="nucleotide sequence ID" value="NZ_FQVD01000025.1"/>
</dbReference>
<dbReference type="Pfam" id="PF04402">
    <property type="entry name" value="SIMPL"/>
    <property type="match status" value="1"/>
</dbReference>
<dbReference type="InterPro" id="IPR007497">
    <property type="entry name" value="SIMPL/DUF541"/>
</dbReference>
<evidence type="ECO:0000313" key="3">
    <source>
        <dbReference type="Proteomes" id="UP000184436"/>
    </source>
</evidence>
<gene>
    <name evidence="2" type="ORF">SAMN05444349_12514</name>
</gene>
<protein>
    <recommendedName>
        <fullName evidence="4">SIMPL domain-containing protein</fullName>
    </recommendedName>
</protein>
<dbReference type="OrthoDB" id="1242975at2"/>
<sequence>MRKVILLSVLLISYSVMVHAQNDDSSKYIEVTGSSEIEVDPDEIHLIIQIQEYWEEEFQDNTKPEQYKTKVPIENIEKDLMATLQSIGVASSNIRVWEIGNYWRQTGKDFLVSKEFDLKLDNFKIVDTIIKNINHKGINALHFGELKNKDQATYRKLGKIEALKAAKVKATYLVDCMGKRLGDIIRIIEPEEQGNHFMPAQTSFSNAAFASPGDPNSTALRKIKYKYEMKARFEIK</sequence>
<reference evidence="2 3" key="1">
    <citation type="submission" date="2016-11" db="EMBL/GenBank/DDBJ databases">
        <authorList>
            <person name="Jaros S."/>
            <person name="Januszkiewicz K."/>
            <person name="Wedrychowicz H."/>
        </authorList>
    </citation>
    <scope>NUCLEOTIDE SEQUENCE [LARGE SCALE GENOMIC DNA]</scope>
    <source>
        <strain evidence="2 3">DSM 26883</strain>
    </source>
</reference>
<accession>A0A1M5CN52</accession>
<evidence type="ECO:0008006" key="4">
    <source>
        <dbReference type="Google" id="ProtNLM"/>
    </source>
</evidence>
<dbReference type="EMBL" id="FQVD01000025">
    <property type="protein sequence ID" value="SHF56151.1"/>
    <property type="molecule type" value="Genomic_DNA"/>
</dbReference>